<protein>
    <recommendedName>
        <fullName evidence="5">DUF4794 domain-containing protein</fullName>
    </recommendedName>
</protein>
<dbReference type="AlphaFoldDB" id="A0A182FDD9"/>
<feature type="region of interest" description="Disordered" evidence="1">
    <location>
        <begin position="494"/>
        <end position="553"/>
    </location>
</feature>
<feature type="compositionally biased region" description="Low complexity" evidence="1">
    <location>
        <begin position="495"/>
        <end position="539"/>
    </location>
</feature>
<evidence type="ECO:0000313" key="3">
    <source>
        <dbReference type="EnsemblMetazoa" id="AALB004526-PA"/>
    </source>
</evidence>
<dbReference type="VEuPathDB" id="VectorBase:AALB004526"/>
<dbReference type="GeneID" id="118465492"/>
<feature type="chain" id="PRO_5043904448" description="DUF4794 domain-containing protein" evidence="2">
    <location>
        <begin position="19"/>
        <end position="651"/>
    </location>
</feature>
<feature type="compositionally biased region" description="Low complexity" evidence="1">
    <location>
        <begin position="145"/>
        <end position="193"/>
    </location>
</feature>
<dbReference type="OrthoDB" id="7742586at2759"/>
<name>A0A182FDD9_ANOAL</name>
<feature type="compositionally biased region" description="Low complexity" evidence="1">
    <location>
        <begin position="237"/>
        <end position="248"/>
    </location>
</feature>
<dbReference type="Proteomes" id="UP000069272">
    <property type="component" value="Chromosome 3L"/>
</dbReference>
<organism evidence="3 4">
    <name type="scientific">Anopheles albimanus</name>
    <name type="common">New world malaria mosquito</name>
    <dbReference type="NCBI Taxonomy" id="7167"/>
    <lineage>
        <taxon>Eukaryota</taxon>
        <taxon>Metazoa</taxon>
        <taxon>Ecdysozoa</taxon>
        <taxon>Arthropoda</taxon>
        <taxon>Hexapoda</taxon>
        <taxon>Insecta</taxon>
        <taxon>Pterygota</taxon>
        <taxon>Neoptera</taxon>
        <taxon>Endopterygota</taxon>
        <taxon>Diptera</taxon>
        <taxon>Nematocera</taxon>
        <taxon>Culicoidea</taxon>
        <taxon>Culicidae</taxon>
        <taxon>Anophelinae</taxon>
        <taxon>Anopheles</taxon>
    </lineage>
</organism>
<keyword evidence="2" id="KW-0732">Signal</keyword>
<feature type="region of interest" description="Disordered" evidence="1">
    <location>
        <begin position="235"/>
        <end position="291"/>
    </location>
</feature>
<proteinExistence type="predicted"/>
<evidence type="ECO:0000313" key="4">
    <source>
        <dbReference type="Proteomes" id="UP000069272"/>
    </source>
</evidence>
<sequence>MTWKLLILVACLTASGLARPDVSHLFKKTGGSGDKQKRQNFIEASAAVSGNGSAATEIRSNDAAVVEGPAVRIMLFPLEDNQPSPFRRLEDRTGYNYDRPDAPLDVHPDSNLVSPVSTQAPEYLPPEAGDETVNVDDILLPNKPSPSTTTTTTTTPGTTRTSTTPTTTTTTTTTPVPTTTTTSTTTTGAPYTTNAIASTPQEFDGEEGYGYKKPEIMLPTNINEVIGEASDINQLATTTEPTTTTTTPRASLEYLPPKPKPDLDAPKSPSTVEPVTETTTTGQPQTQPPTTMTTTTSYFFSTETPTQYTKVPEVPSVYPDASGSVSSVVRPQPTTEVPSTSAPEYLPPDETAGFQIIVRTGSDDAEGTSDASSVASTTAAAAVTTTVAQFAEPSTTVAPFSPEADSLVRESSTVQQELEPTFTTTTATTDEPSTTVSAATSAPNYSTTVIIQETPQEDTSSMVSLINQLQEMLQIAAQAEGFAPEVRFNEEEAITTSTSYSTATATPTTVQPTTVAPEPSSTEVPTSEPSETSETPLESRLSPDEPSGPSLIDLLSPAITTMLGSTTANDTITTYRPQVGSQMTTTFSGPQEAQAESNADETEVQPRIADPNDGYNYQMPDNSLNVPTMIAPSHTLEDDGYHYKVPSVPFP</sequence>
<dbReference type="EnsemblMetazoa" id="AALB004526-RA">
    <property type="protein sequence ID" value="AALB004526-PA"/>
    <property type="gene ID" value="AALB004526"/>
</dbReference>
<feature type="compositionally biased region" description="Polar residues" evidence="1">
    <location>
        <begin position="581"/>
        <end position="597"/>
    </location>
</feature>
<feature type="region of interest" description="Disordered" evidence="1">
    <location>
        <begin position="581"/>
        <end position="617"/>
    </location>
</feature>
<feature type="region of interest" description="Disordered" evidence="1">
    <location>
        <begin position="138"/>
        <end position="207"/>
    </location>
</feature>
<evidence type="ECO:0000256" key="1">
    <source>
        <dbReference type="SAM" id="MobiDB-lite"/>
    </source>
</evidence>
<dbReference type="VEuPathDB" id="VectorBase:AALB20_032482"/>
<evidence type="ECO:0008006" key="5">
    <source>
        <dbReference type="Google" id="ProtNLM"/>
    </source>
</evidence>
<feature type="compositionally biased region" description="Polar residues" evidence="1">
    <location>
        <begin position="323"/>
        <end position="342"/>
    </location>
</feature>
<feature type="region of interest" description="Disordered" evidence="1">
    <location>
        <begin position="322"/>
        <end position="348"/>
    </location>
</feature>
<keyword evidence="4" id="KW-1185">Reference proteome</keyword>
<accession>A0A182FDD9</accession>
<evidence type="ECO:0000256" key="2">
    <source>
        <dbReference type="SAM" id="SignalP"/>
    </source>
</evidence>
<dbReference type="STRING" id="7167.A0A182FDD9"/>
<dbReference type="RefSeq" id="XP_035789689.1">
    <property type="nucleotide sequence ID" value="XM_035933796.1"/>
</dbReference>
<reference evidence="3" key="2">
    <citation type="submission" date="2022-08" db="UniProtKB">
        <authorList>
            <consortium name="EnsemblMetazoa"/>
        </authorList>
    </citation>
    <scope>IDENTIFICATION</scope>
    <source>
        <strain evidence="3">STECLA/ALBI9_A</strain>
    </source>
</reference>
<feature type="signal peptide" evidence="2">
    <location>
        <begin position="1"/>
        <end position="18"/>
    </location>
</feature>
<feature type="compositionally biased region" description="Low complexity" evidence="1">
    <location>
        <begin position="266"/>
        <end position="291"/>
    </location>
</feature>
<reference evidence="3 4" key="1">
    <citation type="journal article" date="2017" name="G3 (Bethesda)">
        <title>The Physical Genome Mapping of Anopheles albimanus Corrected Scaffold Misassemblies and Identified Interarm Rearrangements in Genus Anopheles.</title>
        <authorList>
            <person name="Artemov G.N."/>
            <person name="Peery A.N."/>
            <person name="Jiang X."/>
            <person name="Tu Z."/>
            <person name="Stegniy V.N."/>
            <person name="Sharakhova M.V."/>
            <person name="Sharakhov I.V."/>
        </authorList>
    </citation>
    <scope>NUCLEOTIDE SEQUENCE [LARGE SCALE GENOMIC DNA]</scope>
    <source>
        <strain evidence="3 4">ALBI9_A</strain>
    </source>
</reference>
<dbReference type="KEGG" id="aali:118465492"/>